<dbReference type="PANTHER" id="PTHR11435:SF1">
    <property type="entry name" value="NADH-UBIQUINONE OXIDOREDUCTASE CHAIN 6"/>
    <property type="match status" value="1"/>
</dbReference>
<keyword evidence="15" id="KW-0830">Ubiquinone</keyword>
<keyword evidence="7 15" id="KW-0812">Transmembrane</keyword>
<evidence type="ECO:0000256" key="5">
    <source>
        <dbReference type="ARBA" id="ARBA00022448"/>
    </source>
</evidence>
<keyword evidence="5 15" id="KW-0813">Transport</keyword>
<comment type="catalytic activity">
    <reaction evidence="14 15">
        <text>a ubiquinone + NADH + 5 H(+)(in) = a ubiquinol + NAD(+) + 4 H(+)(out)</text>
        <dbReference type="Rhea" id="RHEA:29091"/>
        <dbReference type="Rhea" id="RHEA-COMP:9565"/>
        <dbReference type="Rhea" id="RHEA-COMP:9566"/>
        <dbReference type="ChEBI" id="CHEBI:15378"/>
        <dbReference type="ChEBI" id="CHEBI:16389"/>
        <dbReference type="ChEBI" id="CHEBI:17976"/>
        <dbReference type="ChEBI" id="CHEBI:57540"/>
        <dbReference type="ChEBI" id="CHEBI:57945"/>
        <dbReference type="EC" id="7.1.1.2"/>
    </reaction>
</comment>
<comment type="subcellular location">
    <subcellularLocation>
        <location evidence="1 15">Mitochondrion membrane</location>
        <topology evidence="1 15">Multi-pass membrane protein</topology>
    </subcellularLocation>
</comment>
<name>W5W4Z7_9ECHN</name>
<feature type="transmembrane region" description="Helical" evidence="15">
    <location>
        <begin position="79"/>
        <end position="100"/>
    </location>
</feature>
<feature type="transmembrane region" description="Helical" evidence="15">
    <location>
        <begin position="131"/>
        <end position="150"/>
    </location>
</feature>
<comment type="similarity">
    <text evidence="2 15">Belongs to the complex I subunit 6 family.</text>
</comment>
<evidence type="ECO:0000256" key="4">
    <source>
        <dbReference type="ARBA" id="ARBA00021095"/>
    </source>
</evidence>
<dbReference type="Gene3D" id="1.20.120.1200">
    <property type="entry name" value="NADH-ubiquinone/plastoquinone oxidoreductase chain 6, subunit NuoJ"/>
    <property type="match status" value="1"/>
</dbReference>
<evidence type="ECO:0000256" key="7">
    <source>
        <dbReference type="ARBA" id="ARBA00022692"/>
    </source>
</evidence>
<dbReference type="InterPro" id="IPR001457">
    <property type="entry name" value="NADH_UbQ/plastoQ_OxRdtase_su6"/>
</dbReference>
<evidence type="ECO:0000256" key="13">
    <source>
        <dbReference type="ARBA" id="ARBA00023136"/>
    </source>
</evidence>
<dbReference type="AlphaFoldDB" id="W5W4Z7"/>
<dbReference type="GO" id="GO:0031966">
    <property type="term" value="C:mitochondrial membrane"/>
    <property type="evidence" value="ECO:0007669"/>
    <property type="project" value="UniProtKB-SubCell"/>
</dbReference>
<evidence type="ECO:0000256" key="3">
    <source>
        <dbReference type="ARBA" id="ARBA00012944"/>
    </source>
</evidence>
<organism evidence="16">
    <name type="scientific">Peniagone sp. YYH-2013</name>
    <dbReference type="NCBI Taxonomy" id="1430316"/>
    <lineage>
        <taxon>Eukaryota</taxon>
        <taxon>Metazoa</taxon>
        <taxon>Echinodermata</taxon>
        <taxon>Eleutherozoa</taxon>
        <taxon>Echinozoa</taxon>
        <taxon>Holothuroidea</taxon>
        <taxon>Aspidochirotacea</taxon>
        <taxon>Elasipodida</taxon>
        <taxon>Elpidiidae</taxon>
        <taxon>Peniagone</taxon>
    </lineage>
</organism>
<dbReference type="PANTHER" id="PTHR11435">
    <property type="entry name" value="NADH UBIQUINONE OXIDOREDUCTASE SUBUNIT ND6"/>
    <property type="match status" value="1"/>
</dbReference>
<evidence type="ECO:0000256" key="6">
    <source>
        <dbReference type="ARBA" id="ARBA00022660"/>
    </source>
</evidence>
<evidence type="ECO:0000256" key="12">
    <source>
        <dbReference type="ARBA" id="ARBA00023128"/>
    </source>
</evidence>
<comment type="function">
    <text evidence="15">Core subunit of the mitochondrial membrane respiratory chain NADH dehydrogenase (Complex I) which catalyzes electron transfer from NADH through the respiratory chain, using ubiquinone as an electron acceptor. Essential for the catalytic activity and assembly of complex I.</text>
</comment>
<keyword evidence="9 15" id="KW-0249">Electron transport</keyword>
<evidence type="ECO:0000256" key="8">
    <source>
        <dbReference type="ARBA" id="ARBA00022967"/>
    </source>
</evidence>
<gene>
    <name evidence="16" type="primary">nad6</name>
</gene>
<reference evidence="16" key="1">
    <citation type="submission" date="2013-11" db="EMBL/GenBank/DDBJ databases">
        <title>Mitochondrial genome of the deep-sea sea cucumber Peniagone sp. from the Mariana Trench.</title>
        <authorList>
            <person name="Huo Y.-Y."/>
            <person name="Xu X.-W."/>
            <person name="Wang C.-S."/>
        </authorList>
    </citation>
    <scope>NUCLEOTIDE SEQUENCE</scope>
    <source>
        <strain evidence="16">DV50A</strain>
    </source>
</reference>
<dbReference type="GO" id="GO:0008137">
    <property type="term" value="F:NADH dehydrogenase (ubiquinone) activity"/>
    <property type="evidence" value="ECO:0007669"/>
    <property type="project" value="UniProtKB-UniRule"/>
</dbReference>
<keyword evidence="10 15" id="KW-1133">Transmembrane helix</keyword>
<keyword evidence="13 15" id="KW-0472">Membrane</keyword>
<keyword evidence="11 15" id="KW-0520">NAD</keyword>
<evidence type="ECO:0000256" key="11">
    <source>
        <dbReference type="ARBA" id="ARBA00023027"/>
    </source>
</evidence>
<proteinExistence type="inferred from homology"/>
<dbReference type="EC" id="7.1.1.2" evidence="3 15"/>
<dbReference type="InterPro" id="IPR050269">
    <property type="entry name" value="ComplexI_Subunit6"/>
</dbReference>
<keyword evidence="8 15" id="KW-1278">Translocase</keyword>
<evidence type="ECO:0000313" key="16">
    <source>
        <dbReference type="EMBL" id="AHH93105.1"/>
    </source>
</evidence>
<evidence type="ECO:0000256" key="2">
    <source>
        <dbReference type="ARBA" id="ARBA00005698"/>
    </source>
</evidence>
<evidence type="ECO:0000256" key="10">
    <source>
        <dbReference type="ARBA" id="ARBA00022989"/>
    </source>
</evidence>
<evidence type="ECO:0000256" key="14">
    <source>
        <dbReference type="ARBA" id="ARBA00049551"/>
    </source>
</evidence>
<accession>W5W4Z7</accession>
<keyword evidence="6 15" id="KW-0679">Respiratory chain</keyword>
<feature type="transmembrane region" description="Helical" evidence="15">
    <location>
        <begin position="46"/>
        <end position="67"/>
    </location>
</feature>
<protein>
    <recommendedName>
        <fullName evidence="4 15">NADH-ubiquinone oxidoreductase chain 6</fullName>
        <ecNumber evidence="3 15">7.1.1.2</ecNumber>
    </recommendedName>
</protein>
<keyword evidence="12 15" id="KW-0496">Mitochondrion</keyword>
<geneLocation type="mitochondrion" evidence="16"/>
<sequence length="162" mass="17741">MLIYFLLLFILFSGILVFYSLSPYYAALGLVSAALSGCIILGIIGLPFLALIFLLVYLGGMLVVFVYSSALSTDRFPEVSNLAEVFLLTIIISFWFFFVYSNNINGPVNNINILLSNDIIGLSILFNNGGYYLLVGGLALLVALIVVLIISSNNMNLSLRHI</sequence>
<dbReference type="EMBL" id="KF915304">
    <property type="protein sequence ID" value="AHH93105.1"/>
    <property type="molecule type" value="Genomic_DNA"/>
</dbReference>
<evidence type="ECO:0000256" key="9">
    <source>
        <dbReference type="ARBA" id="ARBA00022982"/>
    </source>
</evidence>
<dbReference type="Pfam" id="PF00499">
    <property type="entry name" value="Oxidored_q3"/>
    <property type="match status" value="1"/>
</dbReference>
<evidence type="ECO:0000256" key="15">
    <source>
        <dbReference type="RuleBase" id="RU004430"/>
    </source>
</evidence>
<dbReference type="InterPro" id="IPR042106">
    <property type="entry name" value="Nuo/plastoQ_OxRdtase_6_NuoJ"/>
</dbReference>
<evidence type="ECO:0000256" key="1">
    <source>
        <dbReference type="ARBA" id="ARBA00004225"/>
    </source>
</evidence>